<dbReference type="Gene3D" id="2.40.10.220">
    <property type="entry name" value="predicted glycosyltransferase like domains"/>
    <property type="match status" value="1"/>
</dbReference>
<dbReference type="Proteomes" id="UP000077355">
    <property type="component" value="Unassembled WGS sequence"/>
</dbReference>
<comment type="caution">
    <text evidence="3">The sequence shown here is derived from an EMBL/GenBank/DDBJ whole genome shotgun (WGS) entry which is preliminary data.</text>
</comment>
<dbReference type="AlphaFoldDB" id="A0A168PR97"/>
<feature type="domain" description="PilZ" evidence="1">
    <location>
        <begin position="105"/>
        <end position="212"/>
    </location>
</feature>
<gene>
    <name evidence="3" type="ORF">PBAT_09780</name>
</gene>
<dbReference type="OrthoDB" id="1951449at2"/>
<protein>
    <submittedName>
        <fullName evidence="3">Glycosyl transferase</fullName>
    </submittedName>
</protein>
<dbReference type="InterPro" id="IPR009875">
    <property type="entry name" value="PilZ_domain"/>
</dbReference>
<keyword evidence="3" id="KW-0808">Transferase</keyword>
<evidence type="ECO:0000313" key="4">
    <source>
        <dbReference type="Proteomes" id="UP000077355"/>
    </source>
</evidence>
<evidence type="ECO:0000259" key="1">
    <source>
        <dbReference type="Pfam" id="PF07238"/>
    </source>
</evidence>
<dbReference type="EMBL" id="LVJI01000014">
    <property type="protein sequence ID" value="OAB46993.1"/>
    <property type="molecule type" value="Genomic_DNA"/>
</dbReference>
<accession>A0A168PR97</accession>
<sequence length="220" mass="25872">MSSLYPKVNELLFINIDSANEMEASIEYKSRISDIEEQSILMEIPMQESVRRLKRLNVGDELSVYYLNENGVKHYFNTYVLGFKEDVIRMVRIRKPEPETISRIQRRTFLRVNAEVEIAVKLKDTTRFISTTVDISGGGLSFYSVSKYNLTEGDTLSCWVLVHYKNGSVEHVPLNAEIVRIKDQEHHRSIVMLKFMSISDVERQKLIRYCFERQFDFRDR</sequence>
<dbReference type="GO" id="GO:0035438">
    <property type="term" value="F:cyclic-di-GMP binding"/>
    <property type="evidence" value="ECO:0007669"/>
    <property type="project" value="InterPro"/>
</dbReference>
<dbReference type="SUPFAM" id="SSF141371">
    <property type="entry name" value="PilZ domain-like"/>
    <property type="match status" value="1"/>
</dbReference>
<reference evidence="3 4" key="1">
    <citation type="submission" date="2016-03" db="EMBL/GenBank/DDBJ databases">
        <title>Draft genome sequence of Paenibacillus antarcticus CECT 5836.</title>
        <authorList>
            <person name="Shin S.-K."/>
            <person name="Yi H."/>
        </authorList>
    </citation>
    <scope>NUCLEOTIDE SEQUENCE [LARGE SCALE GENOMIC DNA]</scope>
    <source>
        <strain evidence="3 4">CECT 5836</strain>
    </source>
</reference>
<dbReference type="GO" id="GO:0016740">
    <property type="term" value="F:transferase activity"/>
    <property type="evidence" value="ECO:0007669"/>
    <property type="project" value="UniProtKB-KW"/>
</dbReference>
<evidence type="ECO:0000313" key="3">
    <source>
        <dbReference type="EMBL" id="OAB46993.1"/>
    </source>
</evidence>
<feature type="domain" description="Type III secretion system flagellar brake protein YcgR PilZN" evidence="2">
    <location>
        <begin position="7"/>
        <end position="96"/>
    </location>
</feature>
<organism evidence="3 4">
    <name type="scientific">Paenibacillus antarcticus</name>
    <dbReference type="NCBI Taxonomy" id="253703"/>
    <lineage>
        <taxon>Bacteria</taxon>
        <taxon>Bacillati</taxon>
        <taxon>Bacillota</taxon>
        <taxon>Bacilli</taxon>
        <taxon>Bacillales</taxon>
        <taxon>Paenibacillaceae</taxon>
        <taxon>Paenibacillus</taxon>
    </lineage>
</organism>
<proteinExistence type="predicted"/>
<dbReference type="Pfam" id="PF07238">
    <property type="entry name" value="PilZ"/>
    <property type="match status" value="1"/>
</dbReference>
<dbReference type="Pfam" id="PF12945">
    <property type="entry name" value="PilZNR"/>
    <property type="match status" value="1"/>
</dbReference>
<name>A0A168PR97_9BACL</name>
<evidence type="ECO:0000259" key="2">
    <source>
        <dbReference type="Pfam" id="PF12945"/>
    </source>
</evidence>
<keyword evidence="4" id="KW-1185">Reference proteome</keyword>
<dbReference type="InterPro" id="IPR009926">
    <property type="entry name" value="T3SS_YcgR_PilZN"/>
</dbReference>